<name>A0AAU8A546_9BURK</name>
<feature type="binding site" evidence="6">
    <location>
        <position position="96"/>
    </location>
    <ligand>
        <name>Zn(2+)</name>
        <dbReference type="ChEBI" id="CHEBI:29105"/>
    </ligand>
</feature>
<evidence type="ECO:0000256" key="5">
    <source>
        <dbReference type="ARBA" id="ARBA00048488"/>
    </source>
</evidence>
<evidence type="ECO:0000313" key="8">
    <source>
        <dbReference type="EMBL" id="XCC58525.1"/>
    </source>
</evidence>
<evidence type="ECO:0000256" key="1">
    <source>
        <dbReference type="ARBA" id="ARBA00007174"/>
    </source>
</evidence>
<evidence type="ECO:0000256" key="6">
    <source>
        <dbReference type="HAMAP-Rule" id="MF_01400"/>
    </source>
</evidence>
<dbReference type="GO" id="GO:0033743">
    <property type="term" value="F:peptide-methionine (R)-S-oxide reductase activity"/>
    <property type="evidence" value="ECO:0007669"/>
    <property type="project" value="UniProtKB-UniRule"/>
</dbReference>
<accession>A0AAU8A546</accession>
<feature type="binding site" evidence="6">
    <location>
        <position position="44"/>
    </location>
    <ligand>
        <name>Zn(2+)</name>
        <dbReference type="ChEBI" id="CHEBI:29105"/>
    </ligand>
</feature>
<proteinExistence type="inferred from homology"/>
<comment type="similarity">
    <text evidence="1 6">Belongs to the MsrB Met sulfoxide reductase family.</text>
</comment>
<gene>
    <name evidence="6 8" type="primary">msrB</name>
    <name evidence="8" type="ORF">NKE59_04375</name>
</gene>
<dbReference type="FunFam" id="2.170.150.20:FF:000001">
    <property type="entry name" value="Peptide methionine sulfoxide reductase MsrB"/>
    <property type="match status" value="1"/>
</dbReference>
<dbReference type="NCBIfam" id="TIGR00357">
    <property type="entry name" value="peptide-methionine (R)-S-oxide reductase MsrB"/>
    <property type="match status" value="1"/>
</dbReference>
<comment type="catalytic activity">
    <reaction evidence="5 6">
        <text>L-methionyl-[protein] + [thioredoxin]-disulfide + H2O = L-methionyl-(R)-S-oxide-[protein] + [thioredoxin]-dithiol</text>
        <dbReference type="Rhea" id="RHEA:24164"/>
        <dbReference type="Rhea" id="RHEA-COMP:10698"/>
        <dbReference type="Rhea" id="RHEA-COMP:10700"/>
        <dbReference type="Rhea" id="RHEA-COMP:12313"/>
        <dbReference type="Rhea" id="RHEA-COMP:12314"/>
        <dbReference type="ChEBI" id="CHEBI:15377"/>
        <dbReference type="ChEBI" id="CHEBI:16044"/>
        <dbReference type="ChEBI" id="CHEBI:29950"/>
        <dbReference type="ChEBI" id="CHEBI:45764"/>
        <dbReference type="ChEBI" id="CHEBI:50058"/>
        <dbReference type="EC" id="1.8.4.12"/>
    </reaction>
</comment>
<organism evidence="8">
    <name type="scientific">Polynucleobacter sp. UK-FUSCHL-C3</name>
    <dbReference type="NCBI Taxonomy" id="2955208"/>
    <lineage>
        <taxon>Bacteria</taxon>
        <taxon>Pseudomonadati</taxon>
        <taxon>Pseudomonadota</taxon>
        <taxon>Betaproteobacteria</taxon>
        <taxon>Burkholderiales</taxon>
        <taxon>Burkholderiaceae</taxon>
        <taxon>Polynucleobacter</taxon>
    </lineage>
</organism>
<feature type="binding site" evidence="6">
    <location>
        <position position="93"/>
    </location>
    <ligand>
        <name>Zn(2+)</name>
        <dbReference type="ChEBI" id="CHEBI:29105"/>
    </ligand>
</feature>
<keyword evidence="4 6" id="KW-0560">Oxidoreductase</keyword>
<evidence type="ECO:0000256" key="4">
    <source>
        <dbReference type="ARBA" id="ARBA00023002"/>
    </source>
</evidence>
<dbReference type="SUPFAM" id="SSF51316">
    <property type="entry name" value="Mss4-like"/>
    <property type="match status" value="1"/>
</dbReference>
<dbReference type="PROSITE" id="PS51790">
    <property type="entry name" value="MSRB"/>
    <property type="match status" value="1"/>
</dbReference>
<keyword evidence="3 6" id="KW-0862">Zinc</keyword>
<keyword evidence="2 6" id="KW-0479">Metal-binding</keyword>
<feature type="domain" description="MsrB" evidence="7">
    <location>
        <begin position="5"/>
        <end position="127"/>
    </location>
</feature>
<dbReference type="GO" id="GO:0006979">
    <property type="term" value="P:response to oxidative stress"/>
    <property type="evidence" value="ECO:0007669"/>
    <property type="project" value="InterPro"/>
</dbReference>
<dbReference type="Gene3D" id="2.170.150.20">
    <property type="entry name" value="Peptide methionine sulfoxide reductase"/>
    <property type="match status" value="1"/>
</dbReference>
<dbReference type="EMBL" id="CP099959">
    <property type="protein sequence ID" value="XCC58525.1"/>
    <property type="molecule type" value="Genomic_DNA"/>
</dbReference>
<evidence type="ECO:0000259" key="7">
    <source>
        <dbReference type="PROSITE" id="PS51790"/>
    </source>
</evidence>
<dbReference type="HAMAP" id="MF_01400">
    <property type="entry name" value="MsrB"/>
    <property type="match status" value="1"/>
</dbReference>
<sequence>MTKSDDQYRQELSEIEYRVTRHAATEPPFTGRYWDHWDEGRYHCVCCGTPLFISATKFDAGCGWPSYHTPFNTEVISEHRDTTHGMIRTEVKCSKCDAHLGHVFEDGPMPSGLRYCINSASLRFEPSNNAKSGHSS</sequence>
<feature type="binding site" evidence="6">
    <location>
        <position position="47"/>
    </location>
    <ligand>
        <name>Zn(2+)</name>
        <dbReference type="ChEBI" id="CHEBI:29105"/>
    </ligand>
</feature>
<dbReference type="EC" id="1.8.4.12" evidence="6"/>
<dbReference type="RefSeq" id="WP_353439779.1">
    <property type="nucleotide sequence ID" value="NZ_CP099959.1"/>
</dbReference>
<feature type="active site" description="Nucleophile" evidence="6">
    <location>
        <position position="116"/>
    </location>
</feature>
<dbReference type="PANTHER" id="PTHR10173">
    <property type="entry name" value="METHIONINE SULFOXIDE REDUCTASE"/>
    <property type="match status" value="1"/>
</dbReference>
<evidence type="ECO:0000256" key="3">
    <source>
        <dbReference type="ARBA" id="ARBA00022833"/>
    </source>
</evidence>
<dbReference type="GO" id="GO:0008270">
    <property type="term" value="F:zinc ion binding"/>
    <property type="evidence" value="ECO:0007669"/>
    <property type="project" value="UniProtKB-UniRule"/>
</dbReference>
<dbReference type="InterPro" id="IPR028427">
    <property type="entry name" value="Met_Sox_Rdtase_MsrB"/>
</dbReference>
<dbReference type="AlphaFoldDB" id="A0AAU8A546"/>
<dbReference type="GO" id="GO:0005737">
    <property type="term" value="C:cytoplasm"/>
    <property type="evidence" value="ECO:0007669"/>
    <property type="project" value="TreeGrafter"/>
</dbReference>
<protein>
    <recommendedName>
        <fullName evidence="6">Peptide methionine sulfoxide reductase MsrB</fullName>
        <ecNumber evidence="6">1.8.4.12</ecNumber>
    </recommendedName>
    <alternativeName>
        <fullName evidence="6">Peptide-methionine (R)-S-oxide reductase</fullName>
    </alternativeName>
</protein>
<comment type="cofactor">
    <cofactor evidence="6">
        <name>Zn(2+)</name>
        <dbReference type="ChEBI" id="CHEBI:29105"/>
    </cofactor>
    <text evidence="6">Binds 1 zinc ion per subunit. The zinc ion is important for the structural integrity of the protein.</text>
</comment>
<evidence type="ECO:0000256" key="2">
    <source>
        <dbReference type="ARBA" id="ARBA00022723"/>
    </source>
</evidence>
<dbReference type="InterPro" id="IPR011057">
    <property type="entry name" value="Mss4-like_sf"/>
</dbReference>
<reference evidence="8" key="1">
    <citation type="submission" date="2022-06" db="EMBL/GenBank/DDBJ databases">
        <title>New Polynucleobacter species.</title>
        <authorList>
            <person name="Hahn M.W."/>
        </authorList>
    </citation>
    <scope>NUCLEOTIDE SEQUENCE</scope>
    <source>
        <strain evidence="8">UK-FUSCHL-C3</strain>
    </source>
</reference>
<dbReference type="InterPro" id="IPR002579">
    <property type="entry name" value="Met_Sox_Rdtase_MsrB_dom"/>
</dbReference>
<dbReference type="Pfam" id="PF01641">
    <property type="entry name" value="SelR"/>
    <property type="match status" value="1"/>
</dbReference>
<dbReference type="GO" id="GO:0030091">
    <property type="term" value="P:protein repair"/>
    <property type="evidence" value="ECO:0007669"/>
    <property type="project" value="InterPro"/>
</dbReference>
<dbReference type="PANTHER" id="PTHR10173:SF52">
    <property type="entry name" value="METHIONINE-R-SULFOXIDE REDUCTASE B1"/>
    <property type="match status" value="1"/>
</dbReference>